<reference evidence="4" key="1">
    <citation type="submission" date="2016-10" db="EMBL/GenBank/DDBJ databases">
        <authorList>
            <person name="Varghese N."/>
            <person name="Submissions S."/>
        </authorList>
    </citation>
    <scope>NUCLEOTIDE SEQUENCE [LARGE SCALE GENOMIC DNA]</scope>
    <source>
        <strain evidence="4">CGMCC 1.6494</strain>
    </source>
</reference>
<dbReference type="Gene3D" id="1.10.287.70">
    <property type="match status" value="1"/>
</dbReference>
<protein>
    <submittedName>
        <fullName evidence="3">Ion channel</fullName>
    </submittedName>
</protein>
<evidence type="ECO:0000256" key="1">
    <source>
        <dbReference type="SAM" id="Phobius"/>
    </source>
</evidence>
<dbReference type="STRING" id="416873.SAMN04487951_105147"/>
<dbReference type="InterPro" id="IPR013099">
    <property type="entry name" value="K_chnl_dom"/>
</dbReference>
<dbReference type="RefSeq" id="WP_089704331.1">
    <property type="nucleotide sequence ID" value="NZ_FNII01000005.1"/>
</dbReference>
<keyword evidence="1" id="KW-0812">Transmembrane</keyword>
<keyword evidence="1" id="KW-0472">Membrane</keyword>
<proteinExistence type="predicted"/>
<dbReference type="OrthoDB" id="9813518at2"/>
<feature type="transmembrane region" description="Helical" evidence="1">
    <location>
        <begin position="45"/>
        <end position="70"/>
    </location>
</feature>
<feature type="transmembrane region" description="Helical" evidence="1">
    <location>
        <begin position="114"/>
        <end position="136"/>
    </location>
</feature>
<evidence type="ECO:0000313" key="3">
    <source>
        <dbReference type="EMBL" id="SDN47054.1"/>
    </source>
</evidence>
<dbReference type="EMBL" id="FNII01000005">
    <property type="protein sequence ID" value="SDN47054.1"/>
    <property type="molecule type" value="Genomic_DNA"/>
</dbReference>
<dbReference type="AlphaFoldDB" id="A0A1H0BN51"/>
<dbReference type="Proteomes" id="UP000199677">
    <property type="component" value="Unassembled WGS sequence"/>
</dbReference>
<keyword evidence="1" id="KW-1133">Transmembrane helix</keyword>
<organism evidence="3 4">
    <name type="scientific">Vreelandella arcis</name>
    <dbReference type="NCBI Taxonomy" id="416873"/>
    <lineage>
        <taxon>Bacteria</taxon>
        <taxon>Pseudomonadati</taxon>
        <taxon>Pseudomonadota</taxon>
        <taxon>Gammaproteobacteria</taxon>
        <taxon>Oceanospirillales</taxon>
        <taxon>Halomonadaceae</taxon>
        <taxon>Vreelandella</taxon>
    </lineage>
</organism>
<gene>
    <name evidence="3" type="ORF">SAMN04487951_105147</name>
</gene>
<keyword evidence="4" id="KW-1185">Reference proteome</keyword>
<dbReference type="SUPFAM" id="SSF81324">
    <property type="entry name" value="Voltage-gated potassium channels"/>
    <property type="match status" value="1"/>
</dbReference>
<name>A0A1H0BN51_9GAMM</name>
<evidence type="ECO:0000259" key="2">
    <source>
        <dbReference type="Pfam" id="PF07885"/>
    </source>
</evidence>
<feature type="domain" description="Potassium channel" evidence="2">
    <location>
        <begin position="80"/>
        <end position="135"/>
    </location>
</feature>
<dbReference type="Pfam" id="PF07885">
    <property type="entry name" value="Ion_trans_2"/>
    <property type="match status" value="1"/>
</dbReference>
<evidence type="ECO:0000313" key="4">
    <source>
        <dbReference type="Proteomes" id="UP000199677"/>
    </source>
</evidence>
<accession>A0A1H0BN51</accession>
<sequence length="147" mass="15940">MLSGIVAALLVTVAAVVASVLVHYEVAIRISRKLEYWQLALRGRFLVLFMALFGAHLAEIGLFSVALIGLQALPDTGQISGSEAVSLWDYVYMSAISYTTLGFGDLTPEGGMRLLLSAEGLIGFMLITWSASITFLQMQQHWAVGDE</sequence>
<feature type="transmembrane region" description="Helical" evidence="1">
    <location>
        <begin position="6"/>
        <end position="24"/>
    </location>
</feature>